<name>A0AA51RQJ5_9GAMM</name>
<dbReference type="RefSeq" id="WP_309200908.1">
    <property type="nucleotide sequence ID" value="NZ_CP133548.1"/>
</dbReference>
<evidence type="ECO:0000313" key="1">
    <source>
        <dbReference type="EMBL" id="WMS85755.1"/>
    </source>
</evidence>
<dbReference type="KEGG" id="plei:Q9312_11065"/>
<sequence>MTKPFSQACENNRDPILNVIQNYFDKASKILEVGSGTGQHAVHFAKHLPHLTWHTSDQRSYHEGIQQWLAESNLSNLVAPIELDVTKQWPETKFDGIFSANTSHIMHWRMVEDFFAGVGEHLDINGYFCLYGPFNFCGEFTSESNQAFDEHLKSRDPEMGLRDYVDLEALARQADLMFVEKHDMPANNFILVWQKAISTNIQFE</sequence>
<organism evidence="1 2">
    <name type="scientific">Pleionea litopenaei</name>
    <dbReference type="NCBI Taxonomy" id="3070815"/>
    <lineage>
        <taxon>Bacteria</taxon>
        <taxon>Pseudomonadati</taxon>
        <taxon>Pseudomonadota</taxon>
        <taxon>Gammaproteobacteria</taxon>
        <taxon>Oceanospirillales</taxon>
        <taxon>Pleioneaceae</taxon>
        <taxon>Pleionea</taxon>
    </lineage>
</organism>
<accession>A0AA51RQJ5</accession>
<dbReference type="Proteomes" id="UP001239782">
    <property type="component" value="Chromosome"/>
</dbReference>
<evidence type="ECO:0000313" key="2">
    <source>
        <dbReference type="Proteomes" id="UP001239782"/>
    </source>
</evidence>
<keyword evidence="2" id="KW-1185">Reference proteome</keyword>
<dbReference type="AlphaFoldDB" id="A0AA51RQJ5"/>
<reference evidence="1 2" key="1">
    <citation type="submission" date="2023-08" db="EMBL/GenBank/DDBJ databases">
        <title>Pleionea litopenaei sp. nov., isolated from stomach of juvenile Litopenaeus vannamei.</title>
        <authorList>
            <person name="Rho A.M."/>
            <person name="Hwang C.Y."/>
        </authorList>
    </citation>
    <scope>NUCLEOTIDE SEQUENCE [LARGE SCALE GENOMIC DNA]</scope>
    <source>
        <strain evidence="1 2">HL-JVS1</strain>
    </source>
</reference>
<proteinExistence type="predicted"/>
<dbReference type="InterPro" id="IPR029063">
    <property type="entry name" value="SAM-dependent_MTases_sf"/>
</dbReference>
<dbReference type="InterPro" id="IPR010342">
    <property type="entry name" value="DUF938"/>
</dbReference>
<dbReference type="PANTHER" id="PTHR20974:SF0">
    <property type="entry name" value="UPF0585 PROTEIN CG18661"/>
    <property type="match status" value="1"/>
</dbReference>
<dbReference type="EMBL" id="CP133548">
    <property type="protein sequence ID" value="WMS85755.1"/>
    <property type="molecule type" value="Genomic_DNA"/>
</dbReference>
<protein>
    <submittedName>
        <fullName evidence="1">DUF938 domain-containing protein</fullName>
    </submittedName>
</protein>
<dbReference type="CDD" id="cd02440">
    <property type="entry name" value="AdoMet_MTases"/>
    <property type="match status" value="1"/>
</dbReference>
<dbReference type="PANTHER" id="PTHR20974">
    <property type="entry name" value="UPF0585 PROTEIN CG18661"/>
    <property type="match status" value="1"/>
</dbReference>
<dbReference type="Pfam" id="PF06080">
    <property type="entry name" value="DUF938"/>
    <property type="match status" value="1"/>
</dbReference>
<dbReference type="SUPFAM" id="SSF53335">
    <property type="entry name" value="S-adenosyl-L-methionine-dependent methyltransferases"/>
    <property type="match status" value="1"/>
</dbReference>
<gene>
    <name evidence="1" type="ORF">Q9312_11065</name>
</gene>
<dbReference type="Gene3D" id="3.40.50.150">
    <property type="entry name" value="Vaccinia Virus protein VP39"/>
    <property type="match status" value="1"/>
</dbReference>